<gene>
    <name evidence="6" type="ORF">KL86DPRO_20446</name>
</gene>
<dbReference type="GO" id="GO:0003873">
    <property type="term" value="F:6-phosphofructo-2-kinase activity"/>
    <property type="evidence" value="ECO:0007669"/>
    <property type="project" value="InterPro"/>
</dbReference>
<dbReference type="InterPro" id="IPR001345">
    <property type="entry name" value="PG/BPGM_mutase_AS"/>
</dbReference>
<dbReference type="PANTHER" id="PTHR10606">
    <property type="entry name" value="6-PHOSPHOFRUCTO-2-KINASE/FRUCTOSE-2,6-BISPHOSPHATASE"/>
    <property type="match status" value="1"/>
</dbReference>
<feature type="active site" description="Tele-phosphohistidine intermediate" evidence="3">
    <location>
        <position position="223"/>
    </location>
</feature>
<dbReference type="GO" id="GO:0006000">
    <property type="term" value="P:fructose metabolic process"/>
    <property type="evidence" value="ECO:0007669"/>
    <property type="project" value="InterPro"/>
</dbReference>
<dbReference type="GO" id="GO:0004331">
    <property type="term" value="F:fructose-2,6-bisphosphate 2-phosphatase activity"/>
    <property type="evidence" value="ECO:0007669"/>
    <property type="project" value="TreeGrafter"/>
</dbReference>
<evidence type="ECO:0000256" key="4">
    <source>
        <dbReference type="PIRSR" id="PIRSR613078-2"/>
    </source>
</evidence>
<evidence type="ECO:0000256" key="1">
    <source>
        <dbReference type="ARBA" id="ARBA00022741"/>
    </source>
</evidence>
<feature type="binding site" evidence="4">
    <location>
        <position position="270"/>
    </location>
    <ligand>
        <name>substrate</name>
    </ligand>
</feature>
<feature type="binding site" evidence="4">
    <location>
        <begin position="222"/>
        <end position="229"/>
    </location>
    <ligand>
        <name>substrate</name>
    </ligand>
</feature>
<evidence type="ECO:0000256" key="3">
    <source>
        <dbReference type="PIRSR" id="PIRSR613078-1"/>
    </source>
</evidence>
<evidence type="ECO:0000259" key="5">
    <source>
        <dbReference type="Pfam" id="PF01591"/>
    </source>
</evidence>
<evidence type="ECO:0000256" key="2">
    <source>
        <dbReference type="ARBA" id="ARBA00022840"/>
    </source>
</evidence>
<accession>A0A212K0H0</accession>
<dbReference type="SMART" id="SM00855">
    <property type="entry name" value="PGAM"/>
    <property type="match status" value="1"/>
</dbReference>
<reference evidence="6" key="1">
    <citation type="submission" date="2016-04" db="EMBL/GenBank/DDBJ databases">
        <authorList>
            <person name="Evans L.H."/>
            <person name="Alamgir A."/>
            <person name="Owens N."/>
            <person name="Weber N.D."/>
            <person name="Virtaneva K."/>
            <person name="Barbian K."/>
            <person name="Babar A."/>
            <person name="Rosenke K."/>
        </authorList>
    </citation>
    <scope>NUCLEOTIDE SEQUENCE</scope>
    <source>
        <strain evidence="6">86</strain>
    </source>
</reference>
<dbReference type="EMBL" id="FLUQ01000002">
    <property type="protein sequence ID" value="SBW05201.1"/>
    <property type="molecule type" value="Genomic_DNA"/>
</dbReference>
<evidence type="ECO:0000313" key="6">
    <source>
        <dbReference type="EMBL" id="SBW05201.1"/>
    </source>
</evidence>
<dbReference type="InterPro" id="IPR013079">
    <property type="entry name" value="6Phosfructo_kin"/>
</dbReference>
<dbReference type="GO" id="GO:0005524">
    <property type="term" value="F:ATP binding"/>
    <property type="evidence" value="ECO:0007669"/>
    <property type="project" value="UniProtKB-KW"/>
</dbReference>
<dbReference type="InterPro" id="IPR029033">
    <property type="entry name" value="His_PPase_superfam"/>
</dbReference>
<protein>
    <submittedName>
        <fullName evidence="6">Phosphoglycerate mutase</fullName>
    </submittedName>
</protein>
<sequence length="415" mass="47624">MTSLELPQPGKKACLVLVGLPARGKSTLALRLRDGLEAEGVKTRIFNNGVLRRVHYGEASSEPWFYDPHNAEGNKARDELSRMNMRAARQFLDEGGHVAILDATNASRERRSMLEEQLQGIPVLYIECVNEDKDLVAASIQRKVRLPEFARMSRDEATRRFEQRIEYYASIYVPLCKEANFVRLDTLGSRILKEQLTFVVPYYVRIRDIMVSDWVNNLYLVRHGESAYNLENRIGGNAPLTERGLAQAQALADYFRDKPVPYIFTSAKSRSMQYATPLIADHPDSVLMALPELDEIDAGICEGMTYEEIRRKYPEEFAARARDKYNYVYPEGEGYVTMHERVNRGFRKALFLSGAAPGTLIIGHQAVNRVILSLFLYRRLADVPYIYVPQDKYYHIVATHHKKLFELVRFMGRET</sequence>
<dbReference type="SUPFAM" id="SSF52540">
    <property type="entry name" value="P-loop containing nucleoside triphosphate hydrolases"/>
    <property type="match status" value="1"/>
</dbReference>
<dbReference type="PROSITE" id="PS00175">
    <property type="entry name" value="PG_MUTASE"/>
    <property type="match status" value="1"/>
</dbReference>
<dbReference type="PRINTS" id="PR00991">
    <property type="entry name" value="6PFRUCTKNASE"/>
</dbReference>
<dbReference type="InterPro" id="IPR027417">
    <property type="entry name" value="P-loop_NTPase"/>
</dbReference>
<dbReference type="InterPro" id="IPR013078">
    <property type="entry name" value="His_Pase_superF_clade-1"/>
</dbReference>
<keyword evidence="1" id="KW-0547">Nucleotide-binding</keyword>
<dbReference type="PANTHER" id="PTHR10606:SF44">
    <property type="entry name" value="6-PHOSPHOFRUCTO 2-KINASE_FRUCTOSE 2,6-BISPHOSPHATASE LONG FORM"/>
    <property type="match status" value="1"/>
</dbReference>
<proteinExistence type="predicted"/>
<dbReference type="AlphaFoldDB" id="A0A212K0H0"/>
<dbReference type="SUPFAM" id="SSF53254">
    <property type="entry name" value="Phosphoglycerate mutase-like"/>
    <property type="match status" value="1"/>
</dbReference>
<dbReference type="Gene3D" id="3.40.50.300">
    <property type="entry name" value="P-loop containing nucleotide triphosphate hydrolases"/>
    <property type="match status" value="1"/>
</dbReference>
<feature type="active site" description="Proton donor/acceptor" evidence="3">
    <location>
        <position position="295"/>
    </location>
</feature>
<dbReference type="InterPro" id="IPR003094">
    <property type="entry name" value="6Pfruct_kin"/>
</dbReference>
<dbReference type="GO" id="GO:0006003">
    <property type="term" value="P:fructose 2,6-bisphosphate metabolic process"/>
    <property type="evidence" value="ECO:0007669"/>
    <property type="project" value="InterPro"/>
</dbReference>
<feature type="domain" description="6-phosphofructo-2-kinase" evidence="5">
    <location>
        <begin position="11"/>
        <end position="180"/>
    </location>
</feature>
<organism evidence="6">
    <name type="scientific">uncultured delta proteobacterium</name>
    <dbReference type="NCBI Taxonomy" id="34034"/>
    <lineage>
        <taxon>Bacteria</taxon>
        <taxon>Deltaproteobacteria</taxon>
        <taxon>environmental samples</taxon>
    </lineage>
</organism>
<dbReference type="Pfam" id="PF00300">
    <property type="entry name" value="His_Phos_1"/>
    <property type="match status" value="1"/>
</dbReference>
<keyword evidence="2" id="KW-0067">ATP-binding</keyword>
<dbReference type="Pfam" id="PF01591">
    <property type="entry name" value="6PF2K"/>
    <property type="match status" value="1"/>
</dbReference>
<dbReference type="PIRSF" id="PIRSF000709">
    <property type="entry name" value="6PFK_2-Ptase"/>
    <property type="match status" value="1"/>
</dbReference>
<name>A0A212K0H0_9DELT</name>
<dbReference type="CDD" id="cd07067">
    <property type="entry name" value="HP_PGM_like"/>
    <property type="match status" value="1"/>
</dbReference>
<dbReference type="GO" id="GO:0005829">
    <property type="term" value="C:cytosol"/>
    <property type="evidence" value="ECO:0007669"/>
    <property type="project" value="TreeGrafter"/>
</dbReference>
<dbReference type="Gene3D" id="3.40.50.1240">
    <property type="entry name" value="Phosphoglycerate mutase-like"/>
    <property type="match status" value="1"/>
</dbReference>